<evidence type="ECO:0000259" key="5">
    <source>
        <dbReference type="PROSITE" id="PS51464"/>
    </source>
</evidence>
<dbReference type="InterPro" id="IPR046348">
    <property type="entry name" value="SIS_dom_sf"/>
</dbReference>
<dbReference type="GO" id="GO:0003677">
    <property type="term" value="F:DNA binding"/>
    <property type="evidence" value="ECO:0007669"/>
    <property type="project" value="UniProtKB-KW"/>
</dbReference>
<dbReference type="SUPFAM" id="SSF53697">
    <property type="entry name" value="SIS domain"/>
    <property type="match status" value="1"/>
</dbReference>
<proteinExistence type="predicted"/>
<feature type="domain" description="SIS" evidence="5">
    <location>
        <begin position="130"/>
        <end position="267"/>
    </location>
</feature>
<dbReference type="InterPro" id="IPR001347">
    <property type="entry name" value="SIS_dom"/>
</dbReference>
<evidence type="ECO:0000256" key="2">
    <source>
        <dbReference type="ARBA" id="ARBA00023125"/>
    </source>
</evidence>
<evidence type="ECO:0000259" key="4">
    <source>
        <dbReference type="PROSITE" id="PS51071"/>
    </source>
</evidence>
<keyword evidence="1" id="KW-0805">Transcription regulation</keyword>
<evidence type="ECO:0000313" key="7">
    <source>
        <dbReference type="Proteomes" id="UP000680348"/>
    </source>
</evidence>
<dbReference type="EMBL" id="JAGWCR010000001">
    <property type="protein sequence ID" value="MBS3647187.1"/>
    <property type="molecule type" value="Genomic_DNA"/>
</dbReference>
<dbReference type="Pfam" id="PF01418">
    <property type="entry name" value="HTH_6"/>
    <property type="match status" value="1"/>
</dbReference>
<dbReference type="PROSITE" id="PS51071">
    <property type="entry name" value="HTH_RPIR"/>
    <property type="match status" value="1"/>
</dbReference>
<dbReference type="Pfam" id="PF01380">
    <property type="entry name" value="SIS"/>
    <property type="match status" value="1"/>
</dbReference>
<dbReference type="InterPro" id="IPR009057">
    <property type="entry name" value="Homeodomain-like_sf"/>
</dbReference>
<dbReference type="InterPro" id="IPR000281">
    <property type="entry name" value="HTH_RpiR"/>
</dbReference>
<dbReference type="PROSITE" id="PS51464">
    <property type="entry name" value="SIS"/>
    <property type="match status" value="1"/>
</dbReference>
<sequence>MDHPPLVEEIVGAFDSLPDQLQAAARYLLDHPHDVALLSMREQARQAGVQPATMTRLAKRLGREGYDEIRALYAEAMRGESAGFAGKAGAQVARQKLNGDRALASDMLATLGAQAANLAEPASLEALAEAAKRIAAARRVYCLGLRSSHAVAWHLHYILSMIGDKSVLLDSVGGTGGDRIGRAGSQDLLVAASVRPYTRQTVELARYAAGRGVAVVAITDSPVAPLAQVAGLALVVPTDSPSFFHAMAPAFMVAEILGALVAGREGDAALDALQRFDDQLAAFGVHLKSRAPRP</sequence>
<dbReference type="InterPro" id="IPR035472">
    <property type="entry name" value="RpiR-like_SIS"/>
</dbReference>
<dbReference type="GO" id="GO:1901135">
    <property type="term" value="P:carbohydrate derivative metabolic process"/>
    <property type="evidence" value="ECO:0007669"/>
    <property type="project" value="InterPro"/>
</dbReference>
<reference evidence="6" key="1">
    <citation type="submission" date="2021-04" db="EMBL/GenBank/DDBJ databases">
        <title>Pseudaminobacter soli sp. nov., isolated from paddy soil contaminated by heavy metals.</title>
        <authorList>
            <person name="Zhang K."/>
        </authorList>
    </citation>
    <scope>NUCLEOTIDE SEQUENCE</scope>
    <source>
        <strain evidence="6">19-2017</strain>
    </source>
</reference>
<keyword evidence="7" id="KW-1185">Reference proteome</keyword>
<dbReference type="GO" id="GO:0003700">
    <property type="term" value="F:DNA-binding transcription factor activity"/>
    <property type="evidence" value="ECO:0007669"/>
    <property type="project" value="InterPro"/>
</dbReference>
<dbReference type="InterPro" id="IPR047640">
    <property type="entry name" value="RpiR-like"/>
</dbReference>
<protein>
    <submittedName>
        <fullName evidence="6">MurR/RpiR family transcriptional regulator</fullName>
    </submittedName>
</protein>
<dbReference type="InterPro" id="IPR036388">
    <property type="entry name" value="WH-like_DNA-bd_sf"/>
</dbReference>
<keyword evidence="3" id="KW-0804">Transcription</keyword>
<keyword evidence="2" id="KW-0238">DNA-binding</keyword>
<gene>
    <name evidence="6" type="ORF">KEU06_00920</name>
</gene>
<dbReference type="Gene3D" id="3.40.50.10490">
    <property type="entry name" value="Glucose-6-phosphate isomerase like protein, domain 1"/>
    <property type="match status" value="1"/>
</dbReference>
<dbReference type="CDD" id="cd05013">
    <property type="entry name" value="SIS_RpiR"/>
    <property type="match status" value="1"/>
</dbReference>
<dbReference type="Proteomes" id="UP000680348">
    <property type="component" value="Unassembled WGS sequence"/>
</dbReference>
<accession>A0A942E269</accession>
<name>A0A942E269_9HYPH</name>
<dbReference type="SUPFAM" id="SSF46689">
    <property type="entry name" value="Homeodomain-like"/>
    <property type="match status" value="1"/>
</dbReference>
<comment type="caution">
    <text evidence="6">The sequence shown here is derived from an EMBL/GenBank/DDBJ whole genome shotgun (WGS) entry which is preliminary data.</text>
</comment>
<evidence type="ECO:0000256" key="1">
    <source>
        <dbReference type="ARBA" id="ARBA00023015"/>
    </source>
</evidence>
<organism evidence="6 7">
    <name type="scientific">Pseudaminobacter soli</name>
    <name type="common">ex Zhang et al. 2022</name>
    <dbReference type="NCBI Taxonomy" id="2831468"/>
    <lineage>
        <taxon>Bacteria</taxon>
        <taxon>Pseudomonadati</taxon>
        <taxon>Pseudomonadota</taxon>
        <taxon>Alphaproteobacteria</taxon>
        <taxon>Hyphomicrobiales</taxon>
        <taxon>Phyllobacteriaceae</taxon>
        <taxon>Pseudaminobacter</taxon>
    </lineage>
</organism>
<feature type="domain" description="HTH rpiR-type" evidence="4">
    <location>
        <begin position="4"/>
        <end position="80"/>
    </location>
</feature>
<dbReference type="RefSeq" id="WP_188252749.1">
    <property type="nucleotide sequence ID" value="NZ_JABVCF010000001.1"/>
</dbReference>
<dbReference type="Gene3D" id="1.10.10.10">
    <property type="entry name" value="Winged helix-like DNA-binding domain superfamily/Winged helix DNA-binding domain"/>
    <property type="match status" value="1"/>
</dbReference>
<dbReference type="PANTHER" id="PTHR30514:SF18">
    <property type="entry name" value="RPIR-FAMILY TRANSCRIPTIONAL REGULATOR"/>
    <property type="match status" value="1"/>
</dbReference>
<evidence type="ECO:0000313" key="6">
    <source>
        <dbReference type="EMBL" id="MBS3647187.1"/>
    </source>
</evidence>
<evidence type="ECO:0000256" key="3">
    <source>
        <dbReference type="ARBA" id="ARBA00023163"/>
    </source>
</evidence>
<dbReference type="AlphaFoldDB" id="A0A942E269"/>
<dbReference type="GO" id="GO:0097367">
    <property type="term" value="F:carbohydrate derivative binding"/>
    <property type="evidence" value="ECO:0007669"/>
    <property type="project" value="InterPro"/>
</dbReference>
<dbReference type="PANTHER" id="PTHR30514">
    <property type="entry name" value="GLUCOKINASE"/>
    <property type="match status" value="1"/>
</dbReference>